<protein>
    <submittedName>
        <fullName evidence="1">Uncharacterized protein</fullName>
    </submittedName>
</protein>
<accession>A0A955L6D8</accession>
<proteinExistence type="predicted"/>
<sequence>FTWKGDRLYARYLNINDINKKALELIGVPFDSLYVSKKKNEDNLILRSAVEQTYFESDNITDFSRGAINDSIIKLIAKMINFKSGIAYPLSYKDHALGAIYLGKSNKSDYSDEMKMINTIAMTISRQIFLNNMLNAE</sequence>
<gene>
    <name evidence="1" type="ORF">KC909_05005</name>
</gene>
<comment type="caution">
    <text evidence="1">The sequence shown here is derived from an EMBL/GenBank/DDBJ whole genome shotgun (WGS) entry which is preliminary data.</text>
</comment>
<name>A0A955L6D8_9BACT</name>
<reference evidence="1" key="1">
    <citation type="submission" date="2020-04" db="EMBL/GenBank/DDBJ databases">
        <authorList>
            <person name="Zhang T."/>
        </authorList>
    </citation>
    <scope>NUCLEOTIDE SEQUENCE</scope>
    <source>
        <strain evidence="1">HKST-UBA14</strain>
    </source>
</reference>
<feature type="non-terminal residue" evidence="1">
    <location>
        <position position="1"/>
    </location>
</feature>
<reference evidence="1" key="2">
    <citation type="journal article" date="2021" name="Microbiome">
        <title>Successional dynamics and alternative stable states in a saline activated sludge microbial community over 9 years.</title>
        <authorList>
            <person name="Wang Y."/>
            <person name="Ye J."/>
            <person name="Ju F."/>
            <person name="Liu L."/>
            <person name="Boyd J.A."/>
            <person name="Deng Y."/>
            <person name="Parks D.H."/>
            <person name="Jiang X."/>
            <person name="Yin X."/>
            <person name="Woodcroft B.J."/>
            <person name="Tyson G.W."/>
            <person name="Hugenholtz P."/>
            <person name="Polz M.F."/>
            <person name="Zhang T."/>
        </authorList>
    </citation>
    <scope>NUCLEOTIDE SEQUENCE</scope>
    <source>
        <strain evidence="1">HKST-UBA14</strain>
    </source>
</reference>
<evidence type="ECO:0000313" key="2">
    <source>
        <dbReference type="Proteomes" id="UP000783287"/>
    </source>
</evidence>
<evidence type="ECO:0000313" key="1">
    <source>
        <dbReference type="EMBL" id="MCA9383702.1"/>
    </source>
</evidence>
<dbReference type="EMBL" id="JAGQLK010000115">
    <property type="protein sequence ID" value="MCA9383702.1"/>
    <property type="molecule type" value="Genomic_DNA"/>
</dbReference>
<dbReference type="AlphaFoldDB" id="A0A955L6D8"/>
<dbReference type="Proteomes" id="UP000783287">
    <property type="component" value="Unassembled WGS sequence"/>
</dbReference>
<organism evidence="1 2">
    <name type="scientific">Candidatus Dojkabacteria bacterium</name>
    <dbReference type="NCBI Taxonomy" id="2099670"/>
    <lineage>
        <taxon>Bacteria</taxon>
        <taxon>Candidatus Dojkabacteria</taxon>
    </lineage>
</organism>